<evidence type="ECO:0000256" key="3">
    <source>
        <dbReference type="ARBA" id="ARBA00023274"/>
    </source>
</evidence>
<dbReference type="Gene3D" id="4.10.60.10">
    <property type="entry name" value="Zinc finger, CCHC-type"/>
    <property type="match status" value="1"/>
</dbReference>
<dbReference type="PANTHER" id="PTHR48129">
    <property type="entry name" value="60S RIBOSOMAL PROTEIN L37A"/>
    <property type="match status" value="1"/>
</dbReference>
<evidence type="ECO:0000259" key="6">
    <source>
        <dbReference type="PROSITE" id="PS50158"/>
    </source>
</evidence>
<dbReference type="PROSITE" id="PS50158">
    <property type="entry name" value="ZF_CCHC"/>
    <property type="match status" value="1"/>
</dbReference>
<evidence type="ECO:0000256" key="4">
    <source>
        <dbReference type="PROSITE-ProRule" id="PRU00047"/>
    </source>
</evidence>
<dbReference type="InterPro" id="IPR036875">
    <property type="entry name" value="Znf_CCHC_sf"/>
</dbReference>
<dbReference type="SUPFAM" id="SSF57756">
    <property type="entry name" value="Retrovirus zinc finger-like domains"/>
    <property type="match status" value="1"/>
</dbReference>
<dbReference type="NCBIfam" id="TIGR00280">
    <property type="entry name" value="eL43_euk_arch"/>
    <property type="match status" value="1"/>
</dbReference>
<reference evidence="7 8" key="1">
    <citation type="submission" date="2020-04" db="EMBL/GenBank/DDBJ databases">
        <authorList>
            <person name="Wallbank WR R."/>
            <person name="Pardo Diaz C."/>
            <person name="Kozak K."/>
            <person name="Martin S."/>
            <person name="Jiggins C."/>
            <person name="Moest M."/>
            <person name="Warren A I."/>
            <person name="Byers J.R.P. K."/>
            <person name="Montejo-Kovacevich G."/>
            <person name="Yen C E."/>
        </authorList>
    </citation>
    <scope>NUCLEOTIDE SEQUENCE [LARGE SCALE GENOMIC DNA]</scope>
</reference>
<dbReference type="InterPro" id="IPR021109">
    <property type="entry name" value="Peptidase_aspartic_dom_sf"/>
</dbReference>
<keyword evidence="8" id="KW-1185">Reference proteome</keyword>
<dbReference type="AlphaFoldDB" id="A0A8S0ZCP3"/>
<gene>
    <name evidence="7" type="ORF">APLA_LOCUS4406</name>
</gene>
<dbReference type="Gene3D" id="2.40.70.10">
    <property type="entry name" value="Acid Proteases"/>
    <property type="match status" value="1"/>
</dbReference>
<keyword evidence="2" id="KW-0689">Ribosomal protein</keyword>
<dbReference type="GO" id="GO:0003735">
    <property type="term" value="F:structural constituent of ribosome"/>
    <property type="evidence" value="ECO:0007669"/>
    <property type="project" value="InterPro"/>
</dbReference>
<dbReference type="SMART" id="SM00343">
    <property type="entry name" value="ZnF_C2HC"/>
    <property type="match status" value="2"/>
</dbReference>
<keyword evidence="4" id="KW-0479">Metal-binding</keyword>
<keyword evidence="3" id="KW-0687">Ribonucleoprotein</keyword>
<dbReference type="GO" id="GO:0008270">
    <property type="term" value="F:zinc ion binding"/>
    <property type="evidence" value="ECO:0007669"/>
    <property type="project" value="UniProtKB-KW"/>
</dbReference>
<evidence type="ECO:0000256" key="1">
    <source>
        <dbReference type="ARBA" id="ARBA00008672"/>
    </source>
</evidence>
<name>A0A8S0ZCP3_ARCPL</name>
<comment type="caution">
    <text evidence="7">The sequence shown here is derived from an EMBL/GenBank/DDBJ whole genome shotgun (WGS) entry which is preliminary data.</text>
</comment>
<dbReference type="OrthoDB" id="7486164at2759"/>
<comment type="similarity">
    <text evidence="1">Belongs to the eukaryotic ribosomal protein eL43 family.</text>
</comment>
<dbReference type="InterPro" id="IPR050522">
    <property type="entry name" value="Ribosomal_protein_eL43"/>
</dbReference>
<keyword evidence="4" id="KW-0862">Zinc</keyword>
<dbReference type="SUPFAM" id="SSF50630">
    <property type="entry name" value="Acid proteases"/>
    <property type="match status" value="1"/>
</dbReference>
<evidence type="ECO:0000313" key="7">
    <source>
        <dbReference type="EMBL" id="CAB3230923.1"/>
    </source>
</evidence>
<dbReference type="PANTHER" id="PTHR48129:SF1">
    <property type="entry name" value="LARGE RIBOSOMAL SUBUNIT PROTEIN EL43"/>
    <property type="match status" value="1"/>
</dbReference>
<protein>
    <recommendedName>
        <fullName evidence="6">CCHC-type domain-containing protein</fullName>
    </recommendedName>
</protein>
<dbReference type="Gene3D" id="2.20.25.30">
    <property type="match status" value="1"/>
</dbReference>
<evidence type="ECO:0000313" key="8">
    <source>
        <dbReference type="Proteomes" id="UP000494106"/>
    </source>
</evidence>
<dbReference type="InterPro" id="IPR011332">
    <property type="entry name" value="Ribosomal_zn-bd"/>
</dbReference>
<sequence>MAKRTKKVGITGKYGTRYGASLRKMVKKMEVTQHAKYTCSFCGKDAMKRSCVGIWSCKRCKRTVAGGAWVFSTTAASSCRSAFRSGMEEFHGPYIRGMGRRSPSVDSEENGGRQDGKSPVFFSSQSSFCELPANKRPRITHLDTEVIPKFDPAKKNVNVKGWLHKIDQLGDIYNWEERDRVFVMQTRLRGAARDWYDDLEDYSATWGTWKEWLTKAFPRTTDFVDRLEEMLARQKGNETMTRYYHDKISLMKRCGLDGENAMSCLIRGLPVELRANAKACGYKNPEELYYGFLSSLENYGAEKTRRSSDQKLIKSTWQRGSATGNPAPKLCYNCRRTGHEARDCRAAPATRCQVCQRTGHTANTCWYAAGGSSRDMPAAPPQRNQQVRQVYHVTTEIISDLYRKQIYINGFEAIGYIDTGSKVNIITMRAIEKSQSCIIPSNVVMRGFGGLLVNSLGKASIDIVIDNINLQTCAEITNANLNDIDLIVGQPIINRPNLNLIITCNSVKLIANNAYVCPLANIRLSSQDFITKVPLFLLNNVEILPGSSAEVPVYTSYDLTPSEILVTHPRLYSMGDESYYIPELVLENTPTLQIRLINLGDSCLQWSAGRLITRADVFTQADVAFVTQSCAANCTSQDYVRPIKTFVLSDLDIGEMEEKHSKLLLNLLNKYPSCFAECSSELGWTDLIEMHIHTTSEKPVFCKPYRLSYKENEIVQEKVSQLR</sequence>
<dbReference type="HAMAP" id="MF_00327">
    <property type="entry name" value="Ribosomal_eL43"/>
    <property type="match status" value="1"/>
</dbReference>
<keyword evidence="4" id="KW-0863">Zinc-finger</keyword>
<feature type="domain" description="CCHC-type" evidence="6">
    <location>
        <begin position="331"/>
        <end position="345"/>
    </location>
</feature>
<dbReference type="GO" id="GO:1990904">
    <property type="term" value="C:ribonucleoprotein complex"/>
    <property type="evidence" value="ECO:0007669"/>
    <property type="project" value="UniProtKB-KW"/>
</dbReference>
<dbReference type="GO" id="GO:0006412">
    <property type="term" value="P:translation"/>
    <property type="evidence" value="ECO:0007669"/>
    <property type="project" value="InterPro"/>
</dbReference>
<evidence type="ECO:0000256" key="5">
    <source>
        <dbReference type="SAM" id="MobiDB-lite"/>
    </source>
</evidence>
<dbReference type="SUPFAM" id="SSF57829">
    <property type="entry name" value="Zn-binding ribosomal proteins"/>
    <property type="match status" value="1"/>
</dbReference>
<accession>A0A8S0ZCP3</accession>
<dbReference type="GO" id="GO:0005840">
    <property type="term" value="C:ribosome"/>
    <property type="evidence" value="ECO:0007669"/>
    <property type="project" value="UniProtKB-KW"/>
</dbReference>
<dbReference type="EMBL" id="CADEBC010000428">
    <property type="protein sequence ID" value="CAB3230923.1"/>
    <property type="molecule type" value="Genomic_DNA"/>
</dbReference>
<dbReference type="InterPro" id="IPR002674">
    <property type="entry name" value="Ribosomal_eL43"/>
</dbReference>
<dbReference type="InterPro" id="IPR011331">
    <property type="entry name" value="Ribosomal_eL37/eL43"/>
</dbReference>
<proteinExistence type="inferred from homology"/>
<organism evidence="7 8">
    <name type="scientific">Arctia plantaginis</name>
    <name type="common">Wood tiger moth</name>
    <name type="synonym">Phalaena plantaginis</name>
    <dbReference type="NCBI Taxonomy" id="874455"/>
    <lineage>
        <taxon>Eukaryota</taxon>
        <taxon>Metazoa</taxon>
        <taxon>Ecdysozoa</taxon>
        <taxon>Arthropoda</taxon>
        <taxon>Hexapoda</taxon>
        <taxon>Insecta</taxon>
        <taxon>Pterygota</taxon>
        <taxon>Neoptera</taxon>
        <taxon>Endopterygota</taxon>
        <taxon>Lepidoptera</taxon>
        <taxon>Glossata</taxon>
        <taxon>Ditrysia</taxon>
        <taxon>Noctuoidea</taxon>
        <taxon>Erebidae</taxon>
        <taxon>Arctiinae</taxon>
        <taxon>Arctia</taxon>
    </lineage>
</organism>
<dbReference type="Pfam" id="PF01780">
    <property type="entry name" value="Ribosomal_L37ae"/>
    <property type="match status" value="1"/>
</dbReference>
<dbReference type="Proteomes" id="UP000494106">
    <property type="component" value="Unassembled WGS sequence"/>
</dbReference>
<dbReference type="GO" id="GO:0003676">
    <property type="term" value="F:nucleic acid binding"/>
    <property type="evidence" value="ECO:0007669"/>
    <property type="project" value="InterPro"/>
</dbReference>
<feature type="region of interest" description="Disordered" evidence="5">
    <location>
        <begin position="96"/>
        <end position="117"/>
    </location>
</feature>
<dbReference type="InterPro" id="IPR001878">
    <property type="entry name" value="Znf_CCHC"/>
</dbReference>
<evidence type="ECO:0000256" key="2">
    <source>
        <dbReference type="ARBA" id="ARBA00022980"/>
    </source>
</evidence>